<dbReference type="NCBIfam" id="NF041568">
    <property type="entry name" value="Jag_EloR"/>
    <property type="match status" value="1"/>
</dbReference>
<evidence type="ECO:0000313" key="8">
    <source>
        <dbReference type="EMBL" id="NIZ68823.1"/>
    </source>
</evidence>
<dbReference type="GO" id="GO:0005737">
    <property type="term" value="C:cytoplasm"/>
    <property type="evidence" value="ECO:0007669"/>
    <property type="project" value="UniProtKB-SubCell"/>
</dbReference>
<dbReference type="InterPro" id="IPR032782">
    <property type="entry name" value="KhpB_N"/>
</dbReference>
<keyword evidence="5 6" id="KW-0961">Cell wall biogenesis/degradation</keyword>
<dbReference type="GO" id="GO:0003723">
    <property type="term" value="F:RNA binding"/>
    <property type="evidence" value="ECO:0007669"/>
    <property type="project" value="UniProtKB-UniRule"/>
</dbReference>
<evidence type="ECO:0000313" key="9">
    <source>
        <dbReference type="Proteomes" id="UP000778951"/>
    </source>
</evidence>
<dbReference type="EMBL" id="JAATLM010000001">
    <property type="protein sequence ID" value="NIZ68823.1"/>
    <property type="molecule type" value="Genomic_DNA"/>
</dbReference>
<feature type="domain" description="R3H" evidence="7">
    <location>
        <begin position="163"/>
        <end position="229"/>
    </location>
</feature>
<sequence length="231" mass="26337">MIREFEGKNEREAIEKAVQELGLESADFDVEILSSEAKKGFLFKRSSVRIRVHVADEKVKESTPAVKSHTPATSEHAQVREEKAKDFLLTMIKHMGYTATINVVYDQQGRLHLDIVSSEAAVLIGRKGKNLDALQLLVSVYLNTIFSDETEERVIVDAENYRERREDAIQGMAMKHANLAVKQRKSRLLEPMNPFERRIVHTTLSDRDDVITQSEGEGLYKQVRIIYKGSH</sequence>
<dbReference type="InterPro" id="IPR039247">
    <property type="entry name" value="KhpB"/>
</dbReference>
<dbReference type="GO" id="GO:0009252">
    <property type="term" value="P:peptidoglycan biosynthetic process"/>
    <property type="evidence" value="ECO:0007669"/>
    <property type="project" value="UniProtKB-UniRule"/>
</dbReference>
<dbReference type="InterPro" id="IPR001374">
    <property type="entry name" value="R3H_dom"/>
</dbReference>
<dbReference type="Gene3D" id="3.30.30.80">
    <property type="entry name" value="probable RNA-binding protein from clostridium symbiosum atcc 14940"/>
    <property type="match status" value="1"/>
</dbReference>
<name>A0A968GE20_9SPIO</name>
<gene>
    <name evidence="6" type="primary">khpB</name>
    <name evidence="6" type="synonym">eloR</name>
    <name evidence="8" type="ORF">HCT48_01125</name>
</gene>
<dbReference type="CDD" id="cd02414">
    <property type="entry name" value="KH-II_Jag"/>
    <property type="match status" value="1"/>
</dbReference>
<evidence type="ECO:0000256" key="3">
    <source>
        <dbReference type="ARBA" id="ARBA00022960"/>
    </source>
</evidence>
<evidence type="ECO:0000256" key="1">
    <source>
        <dbReference type="ARBA" id="ARBA00022490"/>
    </source>
</evidence>
<organism evidence="8 9">
    <name type="scientific">Entomospira culicis</name>
    <dbReference type="NCBI Taxonomy" id="2719989"/>
    <lineage>
        <taxon>Bacteria</taxon>
        <taxon>Pseudomonadati</taxon>
        <taxon>Spirochaetota</taxon>
        <taxon>Spirochaetia</taxon>
        <taxon>Spirochaetales</taxon>
        <taxon>Spirochaetaceae</taxon>
        <taxon>Entomospira</taxon>
    </lineage>
</organism>
<dbReference type="SMART" id="SM01245">
    <property type="entry name" value="Jag_N"/>
    <property type="match status" value="1"/>
</dbReference>
<comment type="caution">
    <text evidence="6">Lacks conserved residue(s) required for the propagation of feature annotation.</text>
</comment>
<dbReference type="Pfam" id="PF13083">
    <property type="entry name" value="KH_KhpA-B"/>
    <property type="match status" value="1"/>
</dbReference>
<keyword evidence="4 6" id="KW-0143">Chaperone</keyword>
<evidence type="ECO:0000259" key="7">
    <source>
        <dbReference type="PROSITE" id="PS51061"/>
    </source>
</evidence>
<comment type="domain">
    <text evidence="6">Has an N-terminal Jag-N domain and 2 RNA-binding domains (KH and R3H).</text>
</comment>
<keyword evidence="1 6" id="KW-0963">Cytoplasm</keyword>
<comment type="caution">
    <text evidence="8">The sequence shown here is derived from an EMBL/GenBank/DDBJ whole genome shotgun (WGS) entry which is preliminary data.</text>
</comment>
<comment type="function">
    <text evidence="6">A probable RNA chaperone. Forms a complex with KhpA which binds to cellular RNA and controls its expression. Plays a role in peptidoglycan (PG) homeostasis and cell length regulation.</text>
</comment>
<dbReference type="Gene3D" id="3.30.1370.50">
    <property type="entry name" value="R3H-like domain"/>
    <property type="match status" value="1"/>
</dbReference>
<dbReference type="AlphaFoldDB" id="A0A968GE20"/>
<keyword evidence="2 6" id="KW-0694">RNA-binding</keyword>
<dbReference type="CDD" id="cd02644">
    <property type="entry name" value="R3H_jag"/>
    <property type="match status" value="1"/>
</dbReference>
<dbReference type="PROSITE" id="PS51061">
    <property type="entry name" value="R3H"/>
    <property type="match status" value="1"/>
</dbReference>
<dbReference type="InterPro" id="IPR036867">
    <property type="entry name" value="R3H_dom_sf"/>
</dbReference>
<evidence type="ECO:0000256" key="4">
    <source>
        <dbReference type="ARBA" id="ARBA00023186"/>
    </source>
</evidence>
<dbReference type="Gene3D" id="3.30.300.20">
    <property type="match status" value="1"/>
</dbReference>
<reference evidence="8" key="1">
    <citation type="submission" date="2020-03" db="EMBL/GenBank/DDBJ databases">
        <title>Spirochaetal bacteria isolated from arthropods constitute a novel genus Entomospira genus novum within the order Spirochaetales.</title>
        <authorList>
            <person name="Grana-Miraglia L."/>
            <person name="Sikutova S."/>
            <person name="Fingerle V."/>
            <person name="Sing A."/>
            <person name="Castillo-Ramirez S."/>
            <person name="Margos G."/>
            <person name="Rudolf I."/>
        </authorList>
    </citation>
    <scope>NUCLEOTIDE SEQUENCE</scope>
    <source>
        <strain evidence="8">BR149</strain>
    </source>
</reference>
<dbReference type="InterPro" id="IPR015946">
    <property type="entry name" value="KH_dom-like_a/b"/>
</dbReference>
<protein>
    <recommendedName>
        <fullName evidence="6">RNA-binding protein KhpB</fullName>
    </recommendedName>
    <alternativeName>
        <fullName evidence="6">RNA-binding protein EloR</fullName>
    </alternativeName>
</protein>
<dbReference type="RefSeq" id="WP_167694939.1">
    <property type="nucleotide sequence ID" value="NZ_CP118181.1"/>
</dbReference>
<comment type="subunit">
    <text evidence="6">Forms a complex with KhpA.</text>
</comment>
<dbReference type="InterPro" id="IPR038008">
    <property type="entry name" value="Jag_KH"/>
</dbReference>
<comment type="similarity">
    <text evidence="6">Belongs to the KhpB RNA-binding protein family.</text>
</comment>
<dbReference type="SUPFAM" id="SSF82708">
    <property type="entry name" value="R3H domain"/>
    <property type="match status" value="1"/>
</dbReference>
<dbReference type="PANTHER" id="PTHR35800:SF1">
    <property type="entry name" value="RNA-BINDING PROTEIN KHPB"/>
    <property type="match status" value="1"/>
</dbReference>
<keyword evidence="3 6" id="KW-0133">Cell shape</keyword>
<dbReference type="Pfam" id="PF14804">
    <property type="entry name" value="Jag_N"/>
    <property type="match status" value="1"/>
</dbReference>
<dbReference type="PANTHER" id="PTHR35800">
    <property type="entry name" value="PROTEIN JAG"/>
    <property type="match status" value="1"/>
</dbReference>
<dbReference type="InterPro" id="IPR034079">
    <property type="entry name" value="R3H_KhpB"/>
</dbReference>
<evidence type="ECO:0000256" key="6">
    <source>
        <dbReference type="HAMAP-Rule" id="MF_00867"/>
    </source>
</evidence>
<proteinExistence type="inferred from homology"/>
<evidence type="ECO:0000256" key="2">
    <source>
        <dbReference type="ARBA" id="ARBA00022884"/>
    </source>
</evidence>
<dbReference type="InterPro" id="IPR038247">
    <property type="entry name" value="Jag_N_dom_sf"/>
</dbReference>
<dbReference type="GO" id="GO:0071555">
    <property type="term" value="P:cell wall organization"/>
    <property type="evidence" value="ECO:0007669"/>
    <property type="project" value="UniProtKB-KW"/>
</dbReference>
<dbReference type="SMART" id="SM00393">
    <property type="entry name" value="R3H"/>
    <property type="match status" value="1"/>
</dbReference>
<evidence type="ECO:0000256" key="5">
    <source>
        <dbReference type="ARBA" id="ARBA00023316"/>
    </source>
</evidence>
<dbReference type="GO" id="GO:0008360">
    <property type="term" value="P:regulation of cell shape"/>
    <property type="evidence" value="ECO:0007669"/>
    <property type="project" value="UniProtKB-KW"/>
</dbReference>
<accession>A0A968GE20</accession>
<comment type="subcellular location">
    <subcellularLocation>
        <location evidence="6">Cytoplasm</location>
    </subcellularLocation>
</comment>
<keyword evidence="9" id="KW-1185">Reference proteome</keyword>
<dbReference type="HAMAP" id="MF_00867">
    <property type="entry name" value="KhpB"/>
    <property type="match status" value="1"/>
</dbReference>
<dbReference type="Pfam" id="PF01424">
    <property type="entry name" value="R3H"/>
    <property type="match status" value="1"/>
</dbReference>
<dbReference type="Proteomes" id="UP000778951">
    <property type="component" value="Unassembled WGS sequence"/>
</dbReference>